<comment type="pathway">
    <text evidence="8">Cofactor biosynthesis; pyrroloquinoline quinone biosynthesis.</text>
</comment>
<dbReference type="Pfam" id="PF13186">
    <property type="entry name" value="SPASM"/>
    <property type="match status" value="1"/>
</dbReference>
<comment type="catalytic activity">
    <reaction evidence="8">
        <text>[PQQ precursor protein] + S-adenosyl-L-methionine = E-Y cross-linked-[PQQ precursor protein] + 5'-deoxyadenosine + L-methionine + H(+)</text>
        <dbReference type="Rhea" id="RHEA:56836"/>
        <dbReference type="Rhea" id="RHEA-COMP:14800"/>
        <dbReference type="Rhea" id="RHEA-COMP:14801"/>
        <dbReference type="ChEBI" id="CHEBI:15378"/>
        <dbReference type="ChEBI" id="CHEBI:17319"/>
        <dbReference type="ChEBI" id="CHEBI:57844"/>
        <dbReference type="ChEBI" id="CHEBI:59789"/>
        <dbReference type="ChEBI" id="CHEBI:141026"/>
        <dbReference type="ChEBI" id="CHEBI:141027"/>
        <dbReference type="EC" id="1.21.98.4"/>
    </reaction>
</comment>
<organism evidence="10 11">
    <name type="scientific">Halomonas mongoliensis</name>
    <dbReference type="NCBI Taxonomy" id="321265"/>
    <lineage>
        <taxon>Bacteria</taxon>
        <taxon>Pseudomonadati</taxon>
        <taxon>Pseudomonadota</taxon>
        <taxon>Gammaproteobacteria</taxon>
        <taxon>Oceanospirillales</taxon>
        <taxon>Halomonadaceae</taxon>
        <taxon>Halomonas</taxon>
    </lineage>
</organism>
<dbReference type="RefSeq" id="WP_309635919.1">
    <property type="nucleotide sequence ID" value="NZ_JARWAL010000003.1"/>
</dbReference>
<dbReference type="PIRSF" id="PIRSF037420">
    <property type="entry name" value="PQQ_syn_pqqE"/>
    <property type="match status" value="1"/>
</dbReference>
<dbReference type="Gene3D" id="3.20.20.70">
    <property type="entry name" value="Aldolase class I"/>
    <property type="match status" value="1"/>
</dbReference>
<dbReference type="CDD" id="cd01335">
    <property type="entry name" value="Radical_SAM"/>
    <property type="match status" value="1"/>
</dbReference>
<keyword evidence="4 8" id="KW-0884">PQQ biosynthesis</keyword>
<keyword evidence="6 8" id="KW-0408">Iron</keyword>
<dbReference type="SFLD" id="SFLDF00280">
    <property type="entry name" value="coenzyme_PQQ_synthesis_protein"/>
    <property type="match status" value="1"/>
</dbReference>
<proteinExistence type="inferred from homology"/>
<comment type="function">
    <text evidence="8">Catalyzes the cross-linking of a glutamate residue and a tyrosine residue in the PqqA protein as part of the biosynthesis of pyrroloquinoline quinone (PQQ).</text>
</comment>
<dbReference type="HAMAP" id="MF_00660">
    <property type="entry name" value="PqqE"/>
    <property type="match status" value="1"/>
</dbReference>
<comment type="subunit">
    <text evidence="8">Interacts with PqqD. The interaction is necessary for activity of PqqE.</text>
</comment>
<evidence type="ECO:0000256" key="4">
    <source>
        <dbReference type="ARBA" id="ARBA00022905"/>
    </source>
</evidence>
<feature type="domain" description="Radical SAM core" evidence="9">
    <location>
        <begin position="9"/>
        <end position="225"/>
    </location>
</feature>
<accession>A0ABU1GJ41</accession>
<feature type="binding site" evidence="8">
    <location>
        <position position="30"/>
    </location>
    <ligand>
        <name>[4Fe-4S] cluster</name>
        <dbReference type="ChEBI" id="CHEBI:49883"/>
        <note>4Fe-4S-S-AdoMet</note>
    </ligand>
</feature>
<feature type="binding site" evidence="8">
    <location>
        <position position="23"/>
    </location>
    <ligand>
        <name>[4Fe-4S] cluster</name>
        <dbReference type="ChEBI" id="CHEBI:49883"/>
        <note>4Fe-4S-S-AdoMet</note>
    </ligand>
</feature>
<keyword evidence="1 8" id="KW-0004">4Fe-4S</keyword>
<evidence type="ECO:0000256" key="6">
    <source>
        <dbReference type="ARBA" id="ARBA00023004"/>
    </source>
</evidence>
<dbReference type="Proteomes" id="UP001252270">
    <property type="component" value="Unassembled WGS sequence"/>
</dbReference>
<feature type="binding site" evidence="8">
    <location>
        <position position="27"/>
    </location>
    <ligand>
        <name>[4Fe-4S] cluster</name>
        <dbReference type="ChEBI" id="CHEBI:49883"/>
        <note>4Fe-4S-S-AdoMet</note>
    </ligand>
</feature>
<dbReference type="PROSITE" id="PS51918">
    <property type="entry name" value="RADICAL_SAM"/>
    <property type="match status" value="1"/>
</dbReference>
<dbReference type="PROSITE" id="PS01305">
    <property type="entry name" value="MOAA_NIFB_PQQE"/>
    <property type="match status" value="1"/>
</dbReference>
<evidence type="ECO:0000313" key="11">
    <source>
        <dbReference type="Proteomes" id="UP001252270"/>
    </source>
</evidence>
<dbReference type="CDD" id="cd21119">
    <property type="entry name" value="SPASM_PqqE"/>
    <property type="match status" value="1"/>
</dbReference>
<dbReference type="InterPro" id="IPR000385">
    <property type="entry name" value="MoaA_NifB_PqqE_Fe-S-bd_CS"/>
</dbReference>
<dbReference type="InterPro" id="IPR007197">
    <property type="entry name" value="rSAM"/>
</dbReference>
<dbReference type="InterPro" id="IPR017200">
    <property type="entry name" value="PqqE-like"/>
</dbReference>
<dbReference type="EMBL" id="JARWAL010000003">
    <property type="protein sequence ID" value="MDR5892027.1"/>
    <property type="molecule type" value="Genomic_DNA"/>
</dbReference>
<comment type="similarity">
    <text evidence="8">Belongs to the radical SAM superfamily. PqqE family.</text>
</comment>
<dbReference type="SUPFAM" id="SSF102114">
    <property type="entry name" value="Radical SAM enzymes"/>
    <property type="match status" value="1"/>
</dbReference>
<evidence type="ECO:0000256" key="2">
    <source>
        <dbReference type="ARBA" id="ARBA00022691"/>
    </source>
</evidence>
<evidence type="ECO:0000256" key="7">
    <source>
        <dbReference type="ARBA" id="ARBA00023014"/>
    </source>
</evidence>
<dbReference type="InterPro" id="IPR023885">
    <property type="entry name" value="4Fe4S-binding_SPASM_dom"/>
</dbReference>
<evidence type="ECO:0000256" key="1">
    <source>
        <dbReference type="ARBA" id="ARBA00022485"/>
    </source>
</evidence>
<dbReference type="SFLD" id="SFLDS00029">
    <property type="entry name" value="Radical_SAM"/>
    <property type="match status" value="1"/>
</dbReference>
<dbReference type="NCBIfam" id="TIGR02109">
    <property type="entry name" value="PQQ_syn_pqqE"/>
    <property type="match status" value="1"/>
</dbReference>
<dbReference type="SFLD" id="SFLDG01386">
    <property type="entry name" value="main_SPASM_domain-containing"/>
    <property type="match status" value="1"/>
</dbReference>
<dbReference type="InterPro" id="IPR011843">
    <property type="entry name" value="PQQ_synth_PqqE_bac"/>
</dbReference>
<protein>
    <recommendedName>
        <fullName evidence="8">PqqA peptide cyclase</fullName>
        <ecNumber evidence="8">1.21.98.4</ecNumber>
    </recommendedName>
    <alternativeName>
        <fullName evidence="8">Coenzyme PQQ synthesis protein E</fullName>
    </alternativeName>
</protein>
<sequence length="378" mass="41626">MRTHAELSAGAPLWLLAELTYRCPLQCPYCSNPVDYARHGEELSTEQWRGVLREARALGAAQLGFSGGEPLVRQDLEALVSEARELGFYTNLITSGVGLNEARIAALRDAGLDHIQISLQAADEEVSAAVAGSAKAHGRKLAMARAVKAAGYPMVLNVVLHRHNIDDVDRLIALCDELGADAVELATCQYYGWARLNRDGLLPSREQVARAEAVTQAWRERLAARGREMRLLFVVPDYYAERPKACMGGWGAIFMTVAPDGAVLPCHSARELPMTFPNVRDASLEAIWHRSEAFNRFRGDGWMKAPCRSCDERHQDYGGCRCQAYLLTGDPAAADPVCSKSPEHRRIEEACAEAAHRSPPLEHLTARNSANSRLIWRG</sequence>
<dbReference type="PANTHER" id="PTHR11228">
    <property type="entry name" value="RADICAL SAM DOMAIN PROTEIN"/>
    <property type="match status" value="1"/>
</dbReference>
<dbReference type="Pfam" id="PF04055">
    <property type="entry name" value="Radical_SAM"/>
    <property type="match status" value="1"/>
</dbReference>
<dbReference type="PANTHER" id="PTHR11228:SF7">
    <property type="entry name" value="PQQA PEPTIDE CYCLASE"/>
    <property type="match status" value="1"/>
</dbReference>
<dbReference type="SFLD" id="SFLDG01067">
    <property type="entry name" value="SPASM/twitch_domain_containing"/>
    <property type="match status" value="1"/>
</dbReference>
<keyword evidence="2 8" id="KW-0949">S-adenosyl-L-methionine</keyword>
<evidence type="ECO:0000259" key="9">
    <source>
        <dbReference type="PROSITE" id="PS51918"/>
    </source>
</evidence>
<gene>
    <name evidence="8 10" type="primary">pqqE</name>
    <name evidence="10" type="ORF">QC820_04300</name>
</gene>
<dbReference type="NCBIfam" id="TIGR04085">
    <property type="entry name" value="rSAM_more_4Fe4S"/>
    <property type="match status" value="1"/>
</dbReference>
<dbReference type="InterPro" id="IPR013785">
    <property type="entry name" value="Aldolase_TIM"/>
</dbReference>
<keyword evidence="7 8" id="KW-0411">Iron-sulfur</keyword>
<reference evidence="10 11" key="1">
    <citation type="submission" date="2023-04" db="EMBL/GenBank/DDBJ databases">
        <title>A long-awaited taxogenomic arrangement of the family Halomonadaceae.</title>
        <authorList>
            <person name="De La Haba R."/>
            <person name="Chuvochina M."/>
            <person name="Wittouck S."/>
            <person name="Arahal D.R."/>
            <person name="Sanchez-Porro C."/>
            <person name="Hugenholtz P."/>
            <person name="Ventosa A."/>
        </authorList>
    </citation>
    <scope>NUCLEOTIDE SEQUENCE [LARGE SCALE GENOMIC DNA]</scope>
    <source>
        <strain evidence="10 11">DSM 17332</strain>
    </source>
</reference>
<evidence type="ECO:0000256" key="8">
    <source>
        <dbReference type="HAMAP-Rule" id="MF_00660"/>
    </source>
</evidence>
<evidence type="ECO:0000256" key="5">
    <source>
        <dbReference type="ARBA" id="ARBA00023002"/>
    </source>
</evidence>
<name>A0ABU1GJ41_9GAMM</name>
<keyword evidence="3 8" id="KW-0479">Metal-binding</keyword>
<evidence type="ECO:0000256" key="3">
    <source>
        <dbReference type="ARBA" id="ARBA00022723"/>
    </source>
</evidence>
<keyword evidence="11" id="KW-1185">Reference proteome</keyword>
<dbReference type="InterPro" id="IPR058240">
    <property type="entry name" value="rSAM_sf"/>
</dbReference>
<dbReference type="InterPro" id="IPR006638">
    <property type="entry name" value="Elp3/MiaA/NifB-like_rSAM"/>
</dbReference>
<dbReference type="InterPro" id="IPR050377">
    <property type="entry name" value="Radical_SAM_PqqE_MftC-like"/>
</dbReference>
<comment type="caution">
    <text evidence="10">The sequence shown here is derived from an EMBL/GenBank/DDBJ whole genome shotgun (WGS) entry which is preliminary data.</text>
</comment>
<comment type="cofactor">
    <cofactor evidence="8">
        <name>[4Fe-4S] cluster</name>
        <dbReference type="ChEBI" id="CHEBI:49883"/>
    </cofactor>
    <text evidence="8">Binds 1 [4Fe-4S] cluster. The cluster is coordinated with 3 cysteines and an exchangeable S-adenosyl-L-methionine.</text>
</comment>
<dbReference type="SMART" id="SM00729">
    <property type="entry name" value="Elp3"/>
    <property type="match status" value="1"/>
</dbReference>
<evidence type="ECO:0000313" key="10">
    <source>
        <dbReference type="EMBL" id="MDR5892027.1"/>
    </source>
</evidence>
<keyword evidence="5 8" id="KW-0560">Oxidoreductase</keyword>
<dbReference type="EC" id="1.21.98.4" evidence="8"/>